<proteinExistence type="predicted"/>
<reference evidence="2 3" key="1">
    <citation type="submission" date="2024-06" db="EMBL/GenBank/DDBJ databases">
        <authorList>
            <person name="Kraege A."/>
            <person name="Thomma B."/>
        </authorList>
    </citation>
    <scope>NUCLEOTIDE SEQUENCE [LARGE SCALE GENOMIC DNA]</scope>
</reference>
<sequence length="180" mass="19245">MDSGIEAPPGVPNPTFPMTSQALLQALQRAATQPLAIAPPSLSLSGVPNPTFPMTSQALLQALQRAATQPLAIAPPSLSLSGVPYANMTHDQLLHELHMVIQQAVLRKLISELAMVQPIPVPLPAGQESDADSESIEISSMEEDTPERELERQDMAAILKDVAMAAPDDEPDEDTLRDLT</sequence>
<evidence type="ECO:0000256" key="1">
    <source>
        <dbReference type="SAM" id="MobiDB-lite"/>
    </source>
</evidence>
<evidence type="ECO:0000313" key="3">
    <source>
        <dbReference type="Proteomes" id="UP001497392"/>
    </source>
</evidence>
<protein>
    <submittedName>
        <fullName evidence="2">G12681 protein</fullName>
    </submittedName>
</protein>
<dbReference type="Proteomes" id="UP001497392">
    <property type="component" value="Unassembled WGS sequence"/>
</dbReference>
<dbReference type="EMBL" id="CAXHTA020000020">
    <property type="protein sequence ID" value="CAL5229369.1"/>
    <property type="molecule type" value="Genomic_DNA"/>
</dbReference>
<comment type="caution">
    <text evidence="2">The sequence shown here is derived from an EMBL/GenBank/DDBJ whole genome shotgun (WGS) entry which is preliminary data.</text>
</comment>
<organism evidence="2 3">
    <name type="scientific">Coccomyxa viridis</name>
    <dbReference type="NCBI Taxonomy" id="1274662"/>
    <lineage>
        <taxon>Eukaryota</taxon>
        <taxon>Viridiplantae</taxon>
        <taxon>Chlorophyta</taxon>
        <taxon>core chlorophytes</taxon>
        <taxon>Trebouxiophyceae</taxon>
        <taxon>Trebouxiophyceae incertae sedis</taxon>
        <taxon>Coccomyxaceae</taxon>
        <taxon>Coccomyxa</taxon>
    </lineage>
</organism>
<feature type="region of interest" description="Disordered" evidence="1">
    <location>
        <begin position="123"/>
        <end position="151"/>
    </location>
</feature>
<gene>
    <name evidence="2" type="primary">g12681</name>
    <name evidence="2" type="ORF">VP750_LOCUS11275</name>
</gene>
<keyword evidence="3" id="KW-1185">Reference proteome</keyword>
<feature type="compositionally biased region" description="Acidic residues" evidence="1">
    <location>
        <begin position="129"/>
        <end position="146"/>
    </location>
</feature>
<accession>A0ABP1GAX9</accession>
<name>A0ABP1GAX9_9CHLO</name>
<evidence type="ECO:0000313" key="2">
    <source>
        <dbReference type="EMBL" id="CAL5229369.1"/>
    </source>
</evidence>